<dbReference type="Proteomes" id="UP000276133">
    <property type="component" value="Unassembled WGS sequence"/>
</dbReference>
<organism evidence="1 2">
    <name type="scientific">Brachionus plicatilis</name>
    <name type="common">Marine rotifer</name>
    <name type="synonym">Brachionus muelleri</name>
    <dbReference type="NCBI Taxonomy" id="10195"/>
    <lineage>
        <taxon>Eukaryota</taxon>
        <taxon>Metazoa</taxon>
        <taxon>Spiralia</taxon>
        <taxon>Gnathifera</taxon>
        <taxon>Rotifera</taxon>
        <taxon>Eurotatoria</taxon>
        <taxon>Monogononta</taxon>
        <taxon>Pseudotrocha</taxon>
        <taxon>Ploima</taxon>
        <taxon>Brachionidae</taxon>
        <taxon>Brachionus</taxon>
    </lineage>
</organism>
<name>A0A3M7SNG3_BRAPC</name>
<dbReference type="EMBL" id="REGN01001069">
    <property type="protein sequence ID" value="RNA37232.1"/>
    <property type="molecule type" value="Genomic_DNA"/>
</dbReference>
<proteinExistence type="predicted"/>
<comment type="caution">
    <text evidence="1">The sequence shown here is derived from an EMBL/GenBank/DDBJ whole genome shotgun (WGS) entry which is preliminary data.</text>
</comment>
<evidence type="ECO:0000313" key="1">
    <source>
        <dbReference type="EMBL" id="RNA37232.1"/>
    </source>
</evidence>
<keyword evidence="2" id="KW-1185">Reference proteome</keyword>
<evidence type="ECO:0000313" key="2">
    <source>
        <dbReference type="Proteomes" id="UP000276133"/>
    </source>
</evidence>
<sequence length="90" mass="10774">MENHENNHANVKYCTATINCFYEILRDFPKFPKNYKVKMKIEKKNYEIYRKKKENSVFRFNSEVSLNGSSPKCEHFVHIISGHIFGDQNR</sequence>
<dbReference type="AlphaFoldDB" id="A0A3M7SNG3"/>
<gene>
    <name evidence="1" type="ORF">BpHYR1_016765</name>
</gene>
<accession>A0A3M7SNG3</accession>
<reference evidence="1 2" key="1">
    <citation type="journal article" date="2018" name="Sci. Rep.">
        <title>Genomic signatures of local adaptation to the degree of environmental predictability in rotifers.</title>
        <authorList>
            <person name="Franch-Gras L."/>
            <person name="Hahn C."/>
            <person name="Garcia-Roger E.M."/>
            <person name="Carmona M.J."/>
            <person name="Serra M."/>
            <person name="Gomez A."/>
        </authorList>
    </citation>
    <scope>NUCLEOTIDE SEQUENCE [LARGE SCALE GENOMIC DNA]</scope>
    <source>
        <strain evidence="1">HYR1</strain>
    </source>
</reference>
<protein>
    <submittedName>
        <fullName evidence="1">Uncharacterized protein</fullName>
    </submittedName>
</protein>